<evidence type="ECO:0000313" key="3">
    <source>
        <dbReference type="Proteomes" id="UP000192611"/>
    </source>
</evidence>
<reference evidence="3" key="1">
    <citation type="submission" date="2017-03" db="EMBL/GenBank/DDBJ databases">
        <title>Novel pathways for hydrocarbon cycling and metabolic interdependencies in hydrothermal sediment communities.</title>
        <authorList>
            <person name="Dombrowski N."/>
            <person name="Seitz K."/>
            <person name="Teske A."/>
            <person name="Baker B."/>
        </authorList>
    </citation>
    <scope>NUCLEOTIDE SEQUENCE [LARGE SCALE GENOMIC DNA]</scope>
</reference>
<dbReference type="PANTHER" id="PTHR33175:SF2">
    <property type="entry name" value="INTEGRATION HOST FACTOR SUBUNIT ALPHA"/>
    <property type="match status" value="1"/>
</dbReference>
<dbReference type="GO" id="GO:0003677">
    <property type="term" value="F:DNA binding"/>
    <property type="evidence" value="ECO:0007669"/>
    <property type="project" value="InterPro"/>
</dbReference>
<dbReference type="CDD" id="cd13836">
    <property type="entry name" value="IHF_B"/>
    <property type="match status" value="1"/>
</dbReference>
<evidence type="ECO:0000256" key="1">
    <source>
        <dbReference type="RuleBase" id="RU003939"/>
    </source>
</evidence>
<organism evidence="2 3">
    <name type="scientific">Candidatus Coatesbacteria bacterium 4484_99</name>
    <dbReference type="NCBI Taxonomy" id="1970774"/>
    <lineage>
        <taxon>Bacteria</taxon>
        <taxon>Candidatus Coatesiibacteriota</taxon>
    </lineage>
</organism>
<gene>
    <name evidence="2" type="ORF">B6D57_00495</name>
</gene>
<evidence type="ECO:0000313" key="2">
    <source>
        <dbReference type="EMBL" id="OQX91257.1"/>
    </source>
</evidence>
<name>A0A1W9S3R7_9BACT</name>
<dbReference type="InterPro" id="IPR000119">
    <property type="entry name" value="Hist_DNA-bd"/>
</dbReference>
<proteinExistence type="inferred from homology"/>
<comment type="similarity">
    <text evidence="1">Belongs to the bacterial histone-like protein family.</text>
</comment>
<accession>A0A1W9S3R7</accession>
<evidence type="ECO:0008006" key="4">
    <source>
        <dbReference type="Google" id="ProtNLM"/>
    </source>
</evidence>
<sequence>MTKRDIAEALAKTTGLSNKDALKIVNIFFESIKDELVESGRVNVRGFGTFKVVLSKPKVARDINKDVEIHLPPRYRIKFIPSRLFLEELNA</sequence>
<dbReference type="Gene3D" id="4.10.520.10">
    <property type="entry name" value="IHF-like DNA-binding proteins"/>
    <property type="match status" value="1"/>
</dbReference>
<dbReference type="GO" id="GO:0030527">
    <property type="term" value="F:structural constituent of chromatin"/>
    <property type="evidence" value="ECO:0007669"/>
    <property type="project" value="InterPro"/>
</dbReference>
<protein>
    <recommendedName>
        <fullName evidence="4">Integration host factor subunit beta</fullName>
    </recommendedName>
</protein>
<dbReference type="SMART" id="SM00411">
    <property type="entry name" value="BHL"/>
    <property type="match status" value="1"/>
</dbReference>
<dbReference type="AlphaFoldDB" id="A0A1W9S3R7"/>
<dbReference type="EMBL" id="NATQ01000005">
    <property type="protein sequence ID" value="OQX91257.1"/>
    <property type="molecule type" value="Genomic_DNA"/>
</dbReference>
<dbReference type="Proteomes" id="UP000192611">
    <property type="component" value="Unassembled WGS sequence"/>
</dbReference>
<dbReference type="GO" id="GO:0005829">
    <property type="term" value="C:cytosol"/>
    <property type="evidence" value="ECO:0007669"/>
    <property type="project" value="TreeGrafter"/>
</dbReference>
<dbReference type="PANTHER" id="PTHR33175">
    <property type="entry name" value="DNA-BINDING PROTEIN HU"/>
    <property type="match status" value="1"/>
</dbReference>
<dbReference type="SUPFAM" id="SSF47729">
    <property type="entry name" value="IHF-like DNA-binding proteins"/>
    <property type="match status" value="1"/>
</dbReference>
<comment type="caution">
    <text evidence="2">The sequence shown here is derived from an EMBL/GenBank/DDBJ whole genome shotgun (WGS) entry which is preliminary data.</text>
</comment>
<dbReference type="InterPro" id="IPR010992">
    <property type="entry name" value="IHF-like_DNA-bd_dom_sf"/>
</dbReference>
<dbReference type="Pfam" id="PF00216">
    <property type="entry name" value="Bac_DNA_binding"/>
    <property type="match status" value="1"/>
</dbReference>